<gene>
    <name evidence="1" type="ORF">ACFPPB_16730</name>
</gene>
<evidence type="ECO:0000313" key="1">
    <source>
        <dbReference type="EMBL" id="MFC5582767.1"/>
    </source>
</evidence>
<keyword evidence="2" id="KW-1185">Reference proteome</keyword>
<dbReference type="InterPro" id="IPR021649">
    <property type="entry name" value="DUF3247"/>
</dbReference>
<dbReference type="RefSeq" id="WP_377329166.1">
    <property type="nucleotide sequence ID" value="NZ_JBHSNG010000023.1"/>
</dbReference>
<organism evidence="1 2">
    <name type="scientific">Rhodanobacter terrae</name>
    <dbReference type="NCBI Taxonomy" id="418647"/>
    <lineage>
        <taxon>Bacteria</taxon>
        <taxon>Pseudomonadati</taxon>
        <taxon>Pseudomonadota</taxon>
        <taxon>Gammaproteobacteria</taxon>
        <taxon>Lysobacterales</taxon>
        <taxon>Rhodanobacteraceae</taxon>
        <taxon>Rhodanobacter</taxon>
    </lineage>
</organism>
<name>A0ABW0T0I4_9GAMM</name>
<dbReference type="EMBL" id="JBHSNG010000023">
    <property type="protein sequence ID" value="MFC5582767.1"/>
    <property type="molecule type" value="Genomic_DNA"/>
</dbReference>
<sequence>MSRQAPQICTAHKDIQRLERLITQLPAHSHVVVSLPDGCTYTGVVKVRASAQVFRDPQGQEGLNAEITLECPDAPHGAWHLWLDQIEHVEHLDSGLASEN</sequence>
<protein>
    <submittedName>
        <fullName evidence="1">DUF3247 family protein</fullName>
    </submittedName>
</protein>
<proteinExistence type="predicted"/>
<evidence type="ECO:0000313" key="2">
    <source>
        <dbReference type="Proteomes" id="UP001596111"/>
    </source>
</evidence>
<dbReference type="Proteomes" id="UP001596111">
    <property type="component" value="Unassembled WGS sequence"/>
</dbReference>
<dbReference type="Gene3D" id="2.30.30.720">
    <property type="entry name" value="Protein of unknown function (DUF3247)"/>
    <property type="match status" value="1"/>
</dbReference>
<accession>A0ABW0T0I4</accession>
<comment type="caution">
    <text evidence="1">The sequence shown here is derived from an EMBL/GenBank/DDBJ whole genome shotgun (WGS) entry which is preliminary data.</text>
</comment>
<dbReference type="Pfam" id="PF11607">
    <property type="entry name" value="DUF3247"/>
    <property type="match status" value="1"/>
</dbReference>
<reference evidence="2" key="1">
    <citation type="journal article" date="2019" name="Int. J. Syst. Evol. Microbiol.">
        <title>The Global Catalogue of Microorganisms (GCM) 10K type strain sequencing project: providing services to taxonomists for standard genome sequencing and annotation.</title>
        <authorList>
            <consortium name="The Broad Institute Genomics Platform"/>
            <consortium name="The Broad Institute Genome Sequencing Center for Infectious Disease"/>
            <person name="Wu L."/>
            <person name="Ma J."/>
        </authorList>
    </citation>
    <scope>NUCLEOTIDE SEQUENCE [LARGE SCALE GENOMIC DNA]</scope>
    <source>
        <strain evidence="2">CGMCC 1.13587</strain>
    </source>
</reference>